<evidence type="ECO:0000313" key="4">
    <source>
        <dbReference type="Proteomes" id="UP000215902"/>
    </source>
</evidence>
<keyword evidence="2" id="KW-0732">Signal</keyword>
<reference evidence="3 4" key="1">
    <citation type="submission" date="2017-06" db="EMBL/GenBank/DDBJ databases">
        <title>A platform for efficient transgenesis in Macrostomum lignano, a flatworm model organism for stem cell research.</title>
        <authorList>
            <person name="Berezikov E."/>
        </authorList>
    </citation>
    <scope>NUCLEOTIDE SEQUENCE [LARGE SCALE GENOMIC DNA]</scope>
    <source>
        <strain evidence="3">DV1</strain>
        <tissue evidence="3">Whole organism</tissue>
    </source>
</reference>
<name>A0A267GUE3_9PLAT</name>
<protein>
    <submittedName>
        <fullName evidence="3">Uncharacterized protein</fullName>
    </submittedName>
</protein>
<feature type="signal peptide" evidence="2">
    <location>
        <begin position="1"/>
        <end position="21"/>
    </location>
</feature>
<sequence>MPTVIVLPAIIIALVLTVSNAAPLSLRTGEQQEPRRCPSLIACSAGMRALWLSDPDAPGCPFRLCLLPADPSSLDSIDLSLSRCPPAVLTSNCYGWQATDPAVRWTDPSGCPKLNCTGGDAGGPSCPGLETCAPGEQLETWIDSVSGCPTGQCVEIFAAATSDQDSTTVTKTSSPDGANEAEDISTVFYGVTSSGMLNYQQTEAPPTEGSQTTTTETTISAEISDFVLMAAQKDQQAESATTPVDQSPESVTTPADQSAESVSTPADQSAESGTTPADQSAESATTPADQSAESVSTPADQSPESGTTPADQSAESGTTPADQSAESGTTPTDQSAESGTSLTI</sequence>
<gene>
    <name evidence="3" type="ORF">BOX15_Mlig015473g1</name>
</gene>
<accession>A0A267GUE3</accession>
<dbReference type="AlphaFoldDB" id="A0A267GUE3"/>
<feature type="chain" id="PRO_5012244321" evidence="2">
    <location>
        <begin position="22"/>
        <end position="344"/>
    </location>
</feature>
<dbReference type="EMBL" id="NIVC01000142">
    <property type="protein sequence ID" value="PAA89650.1"/>
    <property type="molecule type" value="Genomic_DNA"/>
</dbReference>
<evidence type="ECO:0000313" key="3">
    <source>
        <dbReference type="EMBL" id="PAA89650.1"/>
    </source>
</evidence>
<keyword evidence="4" id="KW-1185">Reference proteome</keyword>
<evidence type="ECO:0000256" key="1">
    <source>
        <dbReference type="SAM" id="MobiDB-lite"/>
    </source>
</evidence>
<evidence type="ECO:0000256" key="2">
    <source>
        <dbReference type="SAM" id="SignalP"/>
    </source>
</evidence>
<organism evidence="3 4">
    <name type="scientific">Macrostomum lignano</name>
    <dbReference type="NCBI Taxonomy" id="282301"/>
    <lineage>
        <taxon>Eukaryota</taxon>
        <taxon>Metazoa</taxon>
        <taxon>Spiralia</taxon>
        <taxon>Lophotrochozoa</taxon>
        <taxon>Platyhelminthes</taxon>
        <taxon>Rhabditophora</taxon>
        <taxon>Macrostomorpha</taxon>
        <taxon>Macrostomida</taxon>
        <taxon>Macrostomidae</taxon>
        <taxon>Macrostomum</taxon>
    </lineage>
</organism>
<dbReference type="Proteomes" id="UP000215902">
    <property type="component" value="Unassembled WGS sequence"/>
</dbReference>
<proteinExistence type="predicted"/>
<feature type="region of interest" description="Disordered" evidence="1">
    <location>
        <begin position="233"/>
        <end position="344"/>
    </location>
</feature>
<comment type="caution">
    <text evidence="3">The sequence shown here is derived from an EMBL/GenBank/DDBJ whole genome shotgun (WGS) entry which is preliminary data.</text>
</comment>